<comment type="caution">
    <text evidence="4">The sequence shown here is derived from an EMBL/GenBank/DDBJ whole genome shotgun (WGS) entry which is preliminary data.</text>
</comment>
<accession>A0A917HCI2</accession>
<dbReference type="EMBL" id="BMHY01000006">
    <property type="protein sequence ID" value="GGG74325.1"/>
    <property type="molecule type" value="Genomic_DNA"/>
</dbReference>
<name>A0A917HCI2_9BACL</name>
<dbReference type="PROSITE" id="PS51724">
    <property type="entry name" value="SPOR"/>
    <property type="match status" value="1"/>
</dbReference>
<feature type="region of interest" description="Disordered" evidence="1">
    <location>
        <begin position="1"/>
        <end position="59"/>
    </location>
</feature>
<reference evidence="4 5" key="1">
    <citation type="journal article" date="2014" name="Int. J. Syst. Evol. Microbiol.">
        <title>Complete genome sequence of Corynebacterium casei LMG S-19264T (=DSM 44701T), isolated from a smear-ripened cheese.</title>
        <authorList>
            <consortium name="US DOE Joint Genome Institute (JGI-PGF)"/>
            <person name="Walter F."/>
            <person name="Albersmeier A."/>
            <person name="Kalinowski J."/>
            <person name="Ruckert C."/>
        </authorList>
    </citation>
    <scope>NUCLEOTIDE SEQUENCE [LARGE SCALE GENOMIC DNA]</scope>
    <source>
        <strain evidence="4 5">CGMCC 1.15286</strain>
    </source>
</reference>
<evidence type="ECO:0000313" key="4">
    <source>
        <dbReference type="EMBL" id="GGG74325.1"/>
    </source>
</evidence>
<dbReference type="RefSeq" id="WP_188890315.1">
    <property type="nucleotide sequence ID" value="NZ_BMHY01000006.1"/>
</dbReference>
<evidence type="ECO:0000259" key="3">
    <source>
        <dbReference type="PROSITE" id="PS51724"/>
    </source>
</evidence>
<proteinExistence type="predicted"/>
<keyword evidence="2" id="KW-0812">Transmembrane</keyword>
<dbReference type="Pfam" id="PF05036">
    <property type="entry name" value="SPOR"/>
    <property type="match status" value="1"/>
</dbReference>
<dbReference type="Proteomes" id="UP000600247">
    <property type="component" value="Unassembled WGS sequence"/>
</dbReference>
<protein>
    <recommendedName>
        <fullName evidence="3">SPOR domain-containing protein</fullName>
    </recommendedName>
</protein>
<feature type="domain" description="SPOR" evidence="3">
    <location>
        <begin position="282"/>
        <end position="358"/>
    </location>
</feature>
<dbReference type="GO" id="GO:0042834">
    <property type="term" value="F:peptidoglycan binding"/>
    <property type="evidence" value="ECO:0007669"/>
    <property type="project" value="InterPro"/>
</dbReference>
<evidence type="ECO:0000313" key="5">
    <source>
        <dbReference type="Proteomes" id="UP000600247"/>
    </source>
</evidence>
<keyword evidence="5" id="KW-1185">Reference proteome</keyword>
<evidence type="ECO:0000256" key="2">
    <source>
        <dbReference type="SAM" id="Phobius"/>
    </source>
</evidence>
<evidence type="ECO:0000256" key="1">
    <source>
        <dbReference type="SAM" id="MobiDB-lite"/>
    </source>
</evidence>
<feature type="region of interest" description="Disordered" evidence="1">
    <location>
        <begin position="132"/>
        <end position="153"/>
    </location>
</feature>
<keyword evidence="2" id="KW-1133">Transmembrane helix</keyword>
<feature type="transmembrane region" description="Helical" evidence="2">
    <location>
        <begin position="196"/>
        <end position="215"/>
    </location>
</feature>
<dbReference type="InterPro" id="IPR036680">
    <property type="entry name" value="SPOR-like_sf"/>
</dbReference>
<organism evidence="4 5">
    <name type="scientific">Paenibacillus radicis</name>
    <name type="common">ex Gao et al. 2016</name>
    <dbReference type="NCBI Taxonomy" id="1737354"/>
    <lineage>
        <taxon>Bacteria</taxon>
        <taxon>Bacillati</taxon>
        <taxon>Bacillota</taxon>
        <taxon>Bacilli</taxon>
        <taxon>Bacillales</taxon>
        <taxon>Paenibacillaceae</taxon>
        <taxon>Paenibacillus</taxon>
    </lineage>
</organism>
<dbReference type="AlphaFoldDB" id="A0A917HCI2"/>
<sequence length="486" mass="52192">MKSNNRITYRFDRSGQPLNDSDRQEMKKNGARAQAGVPDSWIADDNDSSHPAAVSSSKTASKVIPIYKESYDSYSMSGEFTPWNTAFQEDVGALEQLIRDTDDSKIRENRSRMPEIQSEAVQRPAKPKAVNRRAAMDDASIDPSNPELEIERKGDAQSGAVYYPEEFPEEIDHIDAGGKHEWTVKRYTAPPSWMKVFLSVAAALATGALFGYLLLNLFTGTPVWPGEGTGGANKPVDGAIVDPGQGGGKASAGKGNGTISGNGTVAAGEVTGKGSAFANLSLPVQTYYMLQYGVFSNAEGLQAAIADLQGRGNAAAGFYTGTDYRAYTGLAGDRAQAVSLGKLLSGMELYVKQVDVEVPQQFPFSGDAAAAETFLSRTAELVSMLDKLTLTQLEQPQLSSLSPAASKAWSASHQSWTESVKAMEAGVKDKEGQAFLIKLIQSLNSAAKGLEEYDKKPSQSHLQAVQSALMETILTQKQWFESVSAL</sequence>
<keyword evidence="2" id="KW-0472">Membrane</keyword>
<gene>
    <name evidence="4" type="ORF">GCM10010918_33080</name>
</gene>
<dbReference type="InterPro" id="IPR007730">
    <property type="entry name" value="SPOR-like_dom"/>
</dbReference>
<dbReference type="SUPFAM" id="SSF110997">
    <property type="entry name" value="Sporulation related repeat"/>
    <property type="match status" value="1"/>
</dbReference>